<dbReference type="Gene3D" id="6.10.250.660">
    <property type="match status" value="1"/>
</dbReference>
<keyword evidence="3" id="KW-1185">Reference proteome</keyword>
<evidence type="ECO:0000313" key="3">
    <source>
        <dbReference type="Proteomes" id="UP001589750"/>
    </source>
</evidence>
<accession>A0ABV5KA21</accession>
<organism evidence="2 3">
    <name type="scientific">Nocardioides plantarum</name>
    <dbReference type="NCBI Taxonomy" id="29299"/>
    <lineage>
        <taxon>Bacteria</taxon>
        <taxon>Bacillati</taxon>
        <taxon>Actinomycetota</taxon>
        <taxon>Actinomycetes</taxon>
        <taxon>Propionibacteriales</taxon>
        <taxon>Nocardioidaceae</taxon>
        <taxon>Nocardioides</taxon>
    </lineage>
</organism>
<dbReference type="NCBIfam" id="TIGR03544">
    <property type="entry name" value="DivI1A_domain"/>
    <property type="match status" value="1"/>
</dbReference>
<feature type="compositionally biased region" description="Low complexity" evidence="1">
    <location>
        <begin position="86"/>
        <end position="95"/>
    </location>
</feature>
<dbReference type="Proteomes" id="UP001589750">
    <property type="component" value="Unassembled WGS sequence"/>
</dbReference>
<evidence type="ECO:0000313" key="2">
    <source>
        <dbReference type="EMBL" id="MFB9313277.1"/>
    </source>
</evidence>
<dbReference type="EMBL" id="JBHMDG010000011">
    <property type="protein sequence ID" value="MFB9313277.1"/>
    <property type="molecule type" value="Genomic_DNA"/>
</dbReference>
<reference evidence="2 3" key="1">
    <citation type="submission" date="2024-09" db="EMBL/GenBank/DDBJ databases">
        <authorList>
            <person name="Sun Q."/>
            <person name="Mori K."/>
        </authorList>
    </citation>
    <scope>NUCLEOTIDE SEQUENCE [LARGE SCALE GENOMIC DNA]</scope>
    <source>
        <strain evidence="2 3">JCM 9626</strain>
    </source>
</reference>
<protein>
    <submittedName>
        <fullName evidence="2">DivIVA domain-containing protein</fullName>
    </submittedName>
</protein>
<feature type="region of interest" description="Disordered" evidence="1">
    <location>
        <begin position="83"/>
        <end position="126"/>
    </location>
</feature>
<sequence>MIWFFAIVVVLAMGGIALVASGRGAPMADAYDDRPDALVPADGDLGPQDLRRVRFSLGFRGYRMTEVDALLSRLAAQLEADQAWRPPAADPVADPVVERPVTLAKHPEPAPADADPERHGGVVPPG</sequence>
<dbReference type="InterPro" id="IPR019933">
    <property type="entry name" value="DivIVA_domain"/>
</dbReference>
<gene>
    <name evidence="2" type="ORF">ACFFRI_09500</name>
</gene>
<name>A0ABV5KA21_9ACTN</name>
<comment type="caution">
    <text evidence="2">The sequence shown here is derived from an EMBL/GenBank/DDBJ whole genome shotgun (WGS) entry which is preliminary data.</text>
</comment>
<evidence type="ECO:0000256" key="1">
    <source>
        <dbReference type="SAM" id="MobiDB-lite"/>
    </source>
</evidence>
<proteinExistence type="predicted"/>
<dbReference type="RefSeq" id="WP_246084278.1">
    <property type="nucleotide sequence ID" value="NZ_JBHMDG010000011.1"/>
</dbReference>